<dbReference type="AlphaFoldDB" id="A0A9P3BUX1"/>
<evidence type="ECO:0008006" key="6">
    <source>
        <dbReference type="Google" id="ProtNLM"/>
    </source>
</evidence>
<comment type="caution">
    <text evidence="4">The sequence shown here is derived from an EMBL/GenBank/DDBJ whole genome shotgun (WGS) entry which is preliminary data.</text>
</comment>
<evidence type="ECO:0000256" key="2">
    <source>
        <dbReference type="ARBA" id="ARBA00023043"/>
    </source>
</evidence>
<keyword evidence="1" id="KW-0677">Repeat</keyword>
<dbReference type="Pfam" id="PF00023">
    <property type="entry name" value="Ank"/>
    <property type="match status" value="1"/>
</dbReference>
<dbReference type="InterPro" id="IPR036770">
    <property type="entry name" value="Ankyrin_rpt-contain_sf"/>
</dbReference>
<dbReference type="SUPFAM" id="SSF48403">
    <property type="entry name" value="Ankyrin repeat"/>
    <property type="match status" value="1"/>
</dbReference>
<dbReference type="PROSITE" id="PS50297">
    <property type="entry name" value="ANK_REP_REGION"/>
    <property type="match status" value="1"/>
</dbReference>
<dbReference type="PROSITE" id="PS50088">
    <property type="entry name" value="ANK_REPEAT"/>
    <property type="match status" value="2"/>
</dbReference>
<dbReference type="Pfam" id="PF12796">
    <property type="entry name" value="Ank_2"/>
    <property type="match status" value="1"/>
</dbReference>
<feature type="repeat" description="ANK" evidence="3">
    <location>
        <begin position="86"/>
        <end position="114"/>
    </location>
</feature>
<feature type="repeat" description="ANK" evidence="3">
    <location>
        <begin position="19"/>
        <end position="55"/>
    </location>
</feature>
<dbReference type="GeneID" id="66932366"/>
<name>A0A9P3BUX1_ASPVI</name>
<protein>
    <recommendedName>
        <fullName evidence="6">Ankyrin</fullName>
    </recommendedName>
</protein>
<dbReference type="EMBL" id="BOPL01000002">
    <property type="protein sequence ID" value="GIK00361.1"/>
    <property type="molecule type" value="Genomic_DNA"/>
</dbReference>
<keyword evidence="5" id="KW-1185">Reference proteome</keyword>
<dbReference type="PANTHER" id="PTHR24171">
    <property type="entry name" value="ANKYRIN REPEAT DOMAIN-CONTAINING PROTEIN 39-RELATED"/>
    <property type="match status" value="1"/>
</dbReference>
<evidence type="ECO:0000313" key="5">
    <source>
        <dbReference type="Proteomes" id="UP000710440"/>
    </source>
</evidence>
<dbReference type="PRINTS" id="PR01415">
    <property type="entry name" value="ANKYRIN"/>
</dbReference>
<proteinExistence type="predicted"/>
<accession>A0A9P3BUX1</accession>
<organism evidence="4 5">
    <name type="scientific">Aspergillus viridinutans</name>
    <dbReference type="NCBI Taxonomy" id="75553"/>
    <lineage>
        <taxon>Eukaryota</taxon>
        <taxon>Fungi</taxon>
        <taxon>Dikarya</taxon>
        <taxon>Ascomycota</taxon>
        <taxon>Pezizomycotina</taxon>
        <taxon>Eurotiomycetes</taxon>
        <taxon>Eurotiomycetidae</taxon>
        <taxon>Eurotiales</taxon>
        <taxon>Aspergillaceae</taxon>
        <taxon>Aspergillus</taxon>
        <taxon>Aspergillus subgen. Fumigati</taxon>
    </lineage>
</organism>
<reference evidence="4 5" key="1">
    <citation type="submission" date="2021-02" db="EMBL/GenBank/DDBJ databases">
        <title>Pan-genome distribution and transcriptional activeness of fungal secondary metabolism genes in Aspergillus section Fumigati.</title>
        <authorList>
            <person name="Takahashi H."/>
            <person name="Umemura M."/>
            <person name="Ninomiya A."/>
            <person name="Kusuya Y."/>
            <person name="Urayama S."/>
            <person name="Shimizu M."/>
            <person name="Watanabe A."/>
            <person name="Kamei K."/>
            <person name="Yaguchi T."/>
            <person name="Hagiwara D."/>
        </authorList>
    </citation>
    <scope>NUCLEOTIDE SEQUENCE [LARGE SCALE GENOMIC DNA]</scope>
    <source>
        <strain evidence="4 5">IFM 47045</strain>
    </source>
</reference>
<evidence type="ECO:0000313" key="4">
    <source>
        <dbReference type="EMBL" id="GIK00361.1"/>
    </source>
</evidence>
<gene>
    <name evidence="4" type="ORF">Aspvir_004384</name>
</gene>
<dbReference type="Proteomes" id="UP000710440">
    <property type="component" value="Unassembled WGS sequence"/>
</dbReference>
<dbReference type="Gene3D" id="1.25.40.20">
    <property type="entry name" value="Ankyrin repeat-containing domain"/>
    <property type="match status" value="1"/>
</dbReference>
<keyword evidence="2 3" id="KW-0040">ANK repeat</keyword>
<sequence length="147" mass="15704">MTKYLLEHGADPNIGSNPGNHTALHYAAISEQGAVDSTLVRYLIQYGADVNAAADSRCFSSSGRIGERLHEWFFNPRPDKWGLVYPIHRAAWSGVRSRMEALLEAGADINARTSIYGSTPLHLVARGGESVMGCVDGGGGSGKSQSI</sequence>
<dbReference type="InterPro" id="IPR002110">
    <property type="entry name" value="Ankyrin_rpt"/>
</dbReference>
<dbReference type="OrthoDB" id="366390at2759"/>
<evidence type="ECO:0000256" key="3">
    <source>
        <dbReference type="PROSITE-ProRule" id="PRU00023"/>
    </source>
</evidence>
<dbReference type="SMART" id="SM00248">
    <property type="entry name" value="ANK"/>
    <property type="match status" value="2"/>
</dbReference>
<dbReference type="RefSeq" id="XP_043123547.1">
    <property type="nucleotide sequence ID" value="XM_043267612.1"/>
</dbReference>
<evidence type="ECO:0000256" key="1">
    <source>
        <dbReference type="ARBA" id="ARBA00022737"/>
    </source>
</evidence>